<comment type="caution">
    <text evidence="1">The sequence shown here is derived from an EMBL/GenBank/DDBJ whole genome shotgun (WGS) entry which is preliminary data.</text>
</comment>
<dbReference type="Proteomes" id="UP000242188">
    <property type="component" value="Unassembled WGS sequence"/>
</dbReference>
<evidence type="ECO:0000313" key="1">
    <source>
        <dbReference type="EMBL" id="OWF34467.1"/>
    </source>
</evidence>
<dbReference type="AlphaFoldDB" id="A0A210PDB8"/>
<gene>
    <name evidence="1" type="ORF">KP79_PYT24845</name>
</gene>
<dbReference type="EMBL" id="NEDP02082650">
    <property type="protein sequence ID" value="OWF34467.1"/>
    <property type="molecule type" value="Genomic_DNA"/>
</dbReference>
<name>A0A210PDB8_MIZYE</name>
<keyword evidence="2" id="KW-1185">Reference proteome</keyword>
<organism evidence="1 2">
    <name type="scientific">Mizuhopecten yessoensis</name>
    <name type="common">Japanese scallop</name>
    <name type="synonym">Patinopecten yessoensis</name>
    <dbReference type="NCBI Taxonomy" id="6573"/>
    <lineage>
        <taxon>Eukaryota</taxon>
        <taxon>Metazoa</taxon>
        <taxon>Spiralia</taxon>
        <taxon>Lophotrochozoa</taxon>
        <taxon>Mollusca</taxon>
        <taxon>Bivalvia</taxon>
        <taxon>Autobranchia</taxon>
        <taxon>Pteriomorphia</taxon>
        <taxon>Pectinida</taxon>
        <taxon>Pectinoidea</taxon>
        <taxon>Pectinidae</taxon>
        <taxon>Mizuhopecten</taxon>
    </lineage>
</organism>
<evidence type="ECO:0000313" key="2">
    <source>
        <dbReference type="Proteomes" id="UP000242188"/>
    </source>
</evidence>
<accession>A0A210PDB8</accession>
<sequence>MELYAVTGITTDLRMRFTVQFQMAMVPVTVPDNPSVVRRITVRAVARHVQFNLTDKGDVTLQT</sequence>
<protein>
    <submittedName>
        <fullName evidence="1">Uncharacterized protein</fullName>
    </submittedName>
</protein>
<proteinExistence type="predicted"/>
<reference evidence="1 2" key="1">
    <citation type="journal article" date="2017" name="Nat. Ecol. Evol.">
        <title>Scallop genome provides insights into evolution of bilaterian karyotype and development.</title>
        <authorList>
            <person name="Wang S."/>
            <person name="Zhang J."/>
            <person name="Jiao W."/>
            <person name="Li J."/>
            <person name="Xun X."/>
            <person name="Sun Y."/>
            <person name="Guo X."/>
            <person name="Huan P."/>
            <person name="Dong B."/>
            <person name="Zhang L."/>
            <person name="Hu X."/>
            <person name="Sun X."/>
            <person name="Wang J."/>
            <person name="Zhao C."/>
            <person name="Wang Y."/>
            <person name="Wang D."/>
            <person name="Huang X."/>
            <person name="Wang R."/>
            <person name="Lv J."/>
            <person name="Li Y."/>
            <person name="Zhang Z."/>
            <person name="Liu B."/>
            <person name="Lu W."/>
            <person name="Hui Y."/>
            <person name="Liang J."/>
            <person name="Zhou Z."/>
            <person name="Hou R."/>
            <person name="Li X."/>
            <person name="Liu Y."/>
            <person name="Li H."/>
            <person name="Ning X."/>
            <person name="Lin Y."/>
            <person name="Zhao L."/>
            <person name="Xing Q."/>
            <person name="Dou J."/>
            <person name="Li Y."/>
            <person name="Mao J."/>
            <person name="Guo H."/>
            <person name="Dou H."/>
            <person name="Li T."/>
            <person name="Mu C."/>
            <person name="Jiang W."/>
            <person name="Fu Q."/>
            <person name="Fu X."/>
            <person name="Miao Y."/>
            <person name="Liu J."/>
            <person name="Yu Q."/>
            <person name="Li R."/>
            <person name="Liao H."/>
            <person name="Li X."/>
            <person name="Kong Y."/>
            <person name="Jiang Z."/>
            <person name="Chourrout D."/>
            <person name="Li R."/>
            <person name="Bao Z."/>
        </authorList>
    </citation>
    <scope>NUCLEOTIDE SEQUENCE [LARGE SCALE GENOMIC DNA]</scope>
    <source>
        <strain evidence="1 2">PY_sf001</strain>
    </source>
</reference>